<name>A0A1A8XXG2_9RHOO</name>
<dbReference type="Proteomes" id="UP000199600">
    <property type="component" value="Unassembled WGS sequence"/>
</dbReference>
<organism evidence="1 2">
    <name type="scientific">Candidatus Propionivibrio aalborgensis</name>
    <dbReference type="NCBI Taxonomy" id="1860101"/>
    <lineage>
        <taxon>Bacteria</taxon>
        <taxon>Pseudomonadati</taxon>
        <taxon>Pseudomonadota</taxon>
        <taxon>Betaproteobacteria</taxon>
        <taxon>Rhodocyclales</taxon>
        <taxon>Rhodocyclaceae</taxon>
        <taxon>Propionivibrio</taxon>
    </lineage>
</organism>
<proteinExistence type="predicted"/>
<sequence length="42" mass="4772">MQESFEQRQTSTAEALAALLKEVETNEVRKKEQAEKSFDGLT</sequence>
<dbReference type="AlphaFoldDB" id="A0A1A8XXG2"/>
<gene>
    <name evidence="1" type="ORF">PROAA_3370008</name>
</gene>
<dbReference type="EMBL" id="FLQY01000265">
    <property type="protein sequence ID" value="SBT09640.1"/>
    <property type="molecule type" value="Genomic_DNA"/>
</dbReference>
<accession>A0A1A8XXG2</accession>
<evidence type="ECO:0000313" key="2">
    <source>
        <dbReference type="Proteomes" id="UP000199600"/>
    </source>
</evidence>
<reference evidence="1 2" key="1">
    <citation type="submission" date="2016-06" db="EMBL/GenBank/DDBJ databases">
        <authorList>
            <person name="Kjaerup R.B."/>
            <person name="Dalgaard T.S."/>
            <person name="Juul-Madsen H.R."/>
        </authorList>
    </citation>
    <scope>NUCLEOTIDE SEQUENCE [LARGE SCALE GENOMIC DNA]</scope>
    <source>
        <strain evidence="1">2</strain>
    </source>
</reference>
<protein>
    <submittedName>
        <fullName evidence="1">Uncharacterized protein</fullName>
    </submittedName>
</protein>
<keyword evidence="2" id="KW-1185">Reference proteome</keyword>
<evidence type="ECO:0000313" key="1">
    <source>
        <dbReference type="EMBL" id="SBT09640.1"/>
    </source>
</evidence>